<evidence type="ECO:0000313" key="4">
    <source>
        <dbReference type="Proteomes" id="UP000184731"/>
    </source>
</evidence>
<sequence>MVLKNQNTTKNILVTLALTMVTLFANNSFANENYIEYKVQKNDTITTILKTHSLRPIYGKDGSLEEVLKINPHTKETNGDLIYVGEILRLPNDFNKPGDKPQQANVKREKQKIDLTPKNNPSVQMPSPKQTQKSPIQKPEPKKQPEPAFKPEPKKQPEPAFKPEPKKQPEPAFKPEPKKQPEPAFKPEPKKEIVKTDLKQEQKAVIPKVEPQPTYKDNKIENAKNENKSGTEDVFSPNKSDVTFKPKQDSSKSKVDNEFLTYSKTQLPSLPLKTINPNSDNDAEKFHYEIMSKEYDFNLEKDNYCNPAPSCRIWLWEPESRCCKPNKKYFLIYEKNSL</sequence>
<dbReference type="InterPro" id="IPR018392">
    <property type="entry name" value="LysM"/>
</dbReference>
<feature type="chain" id="PRO_5012137175" description="LysM domain-containing protein" evidence="2">
    <location>
        <begin position="31"/>
        <end position="338"/>
    </location>
</feature>
<keyword evidence="2" id="KW-0732">Signal</keyword>
<feature type="compositionally biased region" description="Basic and acidic residues" evidence="1">
    <location>
        <begin position="242"/>
        <end position="257"/>
    </location>
</feature>
<dbReference type="RefSeq" id="WP_233231069.1">
    <property type="nucleotide sequence ID" value="NZ_CP017834.1"/>
</dbReference>
<feature type="compositionally biased region" description="Basic and acidic residues" evidence="1">
    <location>
        <begin position="106"/>
        <end position="115"/>
    </location>
</feature>
<dbReference type="STRING" id="1915309.AXG55_07540"/>
<dbReference type="AlphaFoldDB" id="A0A1L4D0N5"/>
<name>A0A1L4D0N5_9BACT</name>
<dbReference type="Proteomes" id="UP000184731">
    <property type="component" value="Chromosome"/>
</dbReference>
<dbReference type="KEGG" id="saqi:AXG55_07540"/>
<proteinExistence type="predicted"/>
<evidence type="ECO:0000256" key="2">
    <source>
        <dbReference type="SAM" id="SignalP"/>
    </source>
</evidence>
<protein>
    <recommendedName>
        <fullName evidence="5">LysM domain-containing protein</fullName>
    </recommendedName>
</protein>
<feature type="signal peptide" evidence="2">
    <location>
        <begin position="1"/>
        <end position="30"/>
    </location>
</feature>
<dbReference type="InterPro" id="IPR036779">
    <property type="entry name" value="LysM_dom_sf"/>
</dbReference>
<accession>A0A1L4D0N5</accession>
<feature type="compositionally biased region" description="Basic and acidic residues" evidence="1">
    <location>
        <begin position="139"/>
        <end position="202"/>
    </location>
</feature>
<dbReference type="CDD" id="cd00118">
    <property type="entry name" value="LysM"/>
    <property type="match status" value="1"/>
</dbReference>
<organism evidence="3 4">
    <name type="scientific">Silvanigrella aquatica</name>
    <dbReference type="NCBI Taxonomy" id="1915309"/>
    <lineage>
        <taxon>Bacteria</taxon>
        <taxon>Pseudomonadati</taxon>
        <taxon>Bdellovibrionota</taxon>
        <taxon>Oligoflexia</taxon>
        <taxon>Silvanigrellales</taxon>
        <taxon>Silvanigrellaceae</taxon>
        <taxon>Silvanigrella</taxon>
    </lineage>
</organism>
<evidence type="ECO:0008006" key="5">
    <source>
        <dbReference type="Google" id="ProtNLM"/>
    </source>
</evidence>
<feature type="compositionally biased region" description="Basic and acidic residues" evidence="1">
    <location>
        <begin position="216"/>
        <end position="231"/>
    </location>
</feature>
<dbReference type="Gene3D" id="3.10.350.10">
    <property type="entry name" value="LysM domain"/>
    <property type="match status" value="1"/>
</dbReference>
<gene>
    <name evidence="3" type="ORF">AXG55_07540</name>
</gene>
<feature type="compositionally biased region" description="Polar residues" evidence="1">
    <location>
        <begin position="117"/>
        <end position="135"/>
    </location>
</feature>
<dbReference type="EMBL" id="CP017834">
    <property type="protein sequence ID" value="APJ03765.1"/>
    <property type="molecule type" value="Genomic_DNA"/>
</dbReference>
<evidence type="ECO:0000256" key="1">
    <source>
        <dbReference type="SAM" id="MobiDB-lite"/>
    </source>
</evidence>
<keyword evidence="4" id="KW-1185">Reference proteome</keyword>
<feature type="region of interest" description="Disordered" evidence="1">
    <location>
        <begin position="93"/>
        <end position="257"/>
    </location>
</feature>
<evidence type="ECO:0000313" key="3">
    <source>
        <dbReference type="EMBL" id="APJ03765.1"/>
    </source>
</evidence>
<reference evidence="3 4" key="1">
    <citation type="submission" date="2016-10" db="EMBL/GenBank/DDBJ databases">
        <title>Silvanigrella aquatica sp. nov., isolated from a freshwater lake located in the Black Forest, Germany, description of Silvanigrellaceae fam. nov., Silvanigrellales ord. nov., reclassification of the order Bdellovibrionales in the class Oligoflexia, reclassification of the families Bacteriovoracaceae and Halobacteriovoraceae in the new order Bacteriovoracales ord. nov., and reclassification of the family Pseudobacteriovoracaceae in the order Oligoflexiales.</title>
        <authorList>
            <person name="Hahn M.W."/>
            <person name="Schmidt J."/>
            <person name="Koll U."/>
            <person name="Rohde M."/>
            <person name="Verbag S."/>
            <person name="Pitt A."/>
            <person name="Nakai R."/>
            <person name="Naganuma T."/>
            <person name="Lang E."/>
        </authorList>
    </citation>
    <scope>NUCLEOTIDE SEQUENCE [LARGE SCALE GENOMIC DNA]</scope>
    <source>
        <strain evidence="3 4">MWH-Nonnen-W8red</strain>
    </source>
</reference>